<name>A0A318XNM8_9FIRM</name>
<keyword evidence="2" id="KW-1133">Transmembrane helix</keyword>
<evidence type="ECO:0000313" key="5">
    <source>
        <dbReference type="Proteomes" id="UP000248132"/>
    </source>
</evidence>
<dbReference type="GO" id="GO:0032259">
    <property type="term" value="P:methylation"/>
    <property type="evidence" value="ECO:0007669"/>
    <property type="project" value="UniProtKB-KW"/>
</dbReference>
<dbReference type="Gene3D" id="1.20.120.1220">
    <property type="match status" value="1"/>
</dbReference>
<dbReference type="GO" id="GO:0006465">
    <property type="term" value="P:signal peptide processing"/>
    <property type="evidence" value="ECO:0007669"/>
    <property type="project" value="TreeGrafter"/>
</dbReference>
<evidence type="ECO:0000256" key="1">
    <source>
        <dbReference type="ARBA" id="ARBA00005801"/>
    </source>
</evidence>
<keyword evidence="2" id="KW-0472">Membrane</keyword>
<dbReference type="GO" id="GO:0008168">
    <property type="term" value="F:methyltransferase activity"/>
    <property type="evidence" value="ECO:0007669"/>
    <property type="project" value="UniProtKB-KW"/>
</dbReference>
<evidence type="ECO:0000313" key="4">
    <source>
        <dbReference type="EMBL" id="PYG88521.1"/>
    </source>
</evidence>
<reference evidence="4 5" key="1">
    <citation type="submission" date="2018-06" db="EMBL/GenBank/DDBJ databases">
        <title>Genomic Encyclopedia of Type Strains, Phase I: the one thousand microbial genomes (KMG-I) project.</title>
        <authorList>
            <person name="Kyrpides N."/>
        </authorList>
    </citation>
    <scope>NUCLEOTIDE SEQUENCE [LARGE SCALE GENOMIC DNA]</scope>
    <source>
        <strain evidence="4 5">DSM 19573</strain>
    </source>
</reference>
<keyword evidence="4" id="KW-0489">Methyltransferase</keyword>
<evidence type="ECO:0000256" key="2">
    <source>
        <dbReference type="SAM" id="Phobius"/>
    </source>
</evidence>
<evidence type="ECO:0000259" key="3">
    <source>
        <dbReference type="Pfam" id="PF01478"/>
    </source>
</evidence>
<gene>
    <name evidence="4" type="ORF">LY28_01370</name>
</gene>
<accession>A0A318XNM8</accession>
<dbReference type="InterPro" id="IPR000045">
    <property type="entry name" value="Prepilin_IV_endopep_pep"/>
</dbReference>
<dbReference type="GO" id="GO:0005886">
    <property type="term" value="C:plasma membrane"/>
    <property type="evidence" value="ECO:0007669"/>
    <property type="project" value="TreeGrafter"/>
</dbReference>
<feature type="transmembrane region" description="Helical" evidence="2">
    <location>
        <begin position="31"/>
        <end position="50"/>
    </location>
</feature>
<keyword evidence="2" id="KW-0812">Transmembrane</keyword>
<dbReference type="PANTHER" id="PTHR30487:SF0">
    <property type="entry name" value="PREPILIN LEADER PEPTIDASE_N-METHYLTRANSFERASE-RELATED"/>
    <property type="match status" value="1"/>
</dbReference>
<feature type="domain" description="Prepilin type IV endopeptidase peptidase" evidence="3">
    <location>
        <begin position="63"/>
        <end position="164"/>
    </location>
</feature>
<sequence length="199" mass="21743">MIQKINVIREPRPLKLINETGSGENLKKNTVPMAICFCIWLAAVSCIAFHMKIGIEAVALLSLVTIQFVSSINDLYNKTIPLKLLFIGIITGFVCFALLYGADFLRNSISGGVAAFLIMLIIILLSKGQVGGGDLWLMTVTGFFAGVKDFINILFVSVISAGLHSVIALIIKKADKNTEIPFAPFILFATVICMIIVYW</sequence>
<keyword evidence="5" id="KW-1185">Reference proteome</keyword>
<dbReference type="Proteomes" id="UP000248132">
    <property type="component" value="Unassembled WGS sequence"/>
</dbReference>
<proteinExistence type="inferred from homology"/>
<dbReference type="PANTHER" id="PTHR30487">
    <property type="entry name" value="TYPE 4 PREPILIN-LIKE PROTEINS LEADER PEPTIDE-PROCESSING ENZYME"/>
    <property type="match status" value="1"/>
</dbReference>
<comment type="similarity">
    <text evidence="1">Belongs to the peptidase A24 family.</text>
</comment>
<feature type="transmembrane region" description="Helical" evidence="2">
    <location>
        <begin position="150"/>
        <end position="171"/>
    </location>
</feature>
<feature type="transmembrane region" description="Helical" evidence="2">
    <location>
        <begin position="82"/>
        <end position="102"/>
    </location>
</feature>
<dbReference type="EMBL" id="QKMR01000006">
    <property type="protein sequence ID" value="PYG88521.1"/>
    <property type="molecule type" value="Genomic_DNA"/>
</dbReference>
<feature type="transmembrane region" description="Helical" evidence="2">
    <location>
        <begin position="109"/>
        <end position="130"/>
    </location>
</feature>
<comment type="caution">
    <text evidence="4">The sequence shown here is derived from an EMBL/GenBank/DDBJ whole genome shotgun (WGS) entry which is preliminary data.</text>
</comment>
<dbReference type="AlphaFoldDB" id="A0A318XNM8"/>
<feature type="transmembrane region" description="Helical" evidence="2">
    <location>
        <begin position="180"/>
        <end position="198"/>
    </location>
</feature>
<dbReference type="GO" id="GO:0004190">
    <property type="term" value="F:aspartic-type endopeptidase activity"/>
    <property type="evidence" value="ECO:0007669"/>
    <property type="project" value="InterPro"/>
</dbReference>
<dbReference type="InterPro" id="IPR050882">
    <property type="entry name" value="Prepilin_peptidase/N-MTase"/>
</dbReference>
<organism evidence="4 5">
    <name type="scientific">Ruminiclostridium sufflavum DSM 19573</name>
    <dbReference type="NCBI Taxonomy" id="1121337"/>
    <lineage>
        <taxon>Bacteria</taxon>
        <taxon>Bacillati</taxon>
        <taxon>Bacillota</taxon>
        <taxon>Clostridia</taxon>
        <taxon>Eubacteriales</taxon>
        <taxon>Oscillospiraceae</taxon>
        <taxon>Ruminiclostridium</taxon>
    </lineage>
</organism>
<keyword evidence="4" id="KW-0808">Transferase</keyword>
<protein>
    <submittedName>
        <fullName evidence="4">Leader peptidase (Prepilin peptidase)/N-methyltransferase</fullName>
    </submittedName>
</protein>
<dbReference type="Pfam" id="PF01478">
    <property type="entry name" value="Peptidase_A24"/>
    <property type="match status" value="1"/>
</dbReference>
<dbReference type="RefSeq" id="WP_165835514.1">
    <property type="nucleotide sequence ID" value="NZ_QKMR01000006.1"/>
</dbReference>